<evidence type="ECO:0000256" key="8">
    <source>
        <dbReference type="ARBA" id="ARBA00023157"/>
    </source>
</evidence>
<dbReference type="FunFam" id="3.30.390.30:FF:000001">
    <property type="entry name" value="Dihydrolipoyl dehydrogenase"/>
    <property type="match status" value="1"/>
</dbReference>
<dbReference type="InterPro" id="IPR006258">
    <property type="entry name" value="Lipoamide_DH"/>
</dbReference>
<feature type="domain" description="Pyridine nucleotide-disulphide oxidoreductase dimerisation" evidence="15">
    <location>
        <begin position="349"/>
        <end position="457"/>
    </location>
</feature>
<name>A0A0X8GZ52_9FIRM</name>
<dbReference type="Gene3D" id="3.30.390.30">
    <property type="match status" value="1"/>
</dbReference>
<dbReference type="KEGG" id="erl:AOC36_03650"/>
<reference evidence="17 18" key="1">
    <citation type="submission" date="2015-10" db="EMBL/GenBank/DDBJ databases">
        <title>Erysipelothrix larvae sp. LV19 isolated from the larval gut of the rhinoceros beetle, Trypoxylus dichotomus.</title>
        <authorList>
            <person name="Lim S."/>
            <person name="Kim B.-C."/>
        </authorList>
    </citation>
    <scope>NUCLEOTIDE SEQUENCE [LARGE SCALE GENOMIC DNA]</scope>
    <source>
        <strain evidence="17 18">LV19</strain>
    </source>
</reference>
<evidence type="ECO:0000259" key="15">
    <source>
        <dbReference type="Pfam" id="PF02852"/>
    </source>
</evidence>
<dbReference type="PROSITE" id="PS00076">
    <property type="entry name" value="PYRIDINE_REDOX_1"/>
    <property type="match status" value="1"/>
</dbReference>
<dbReference type="InterPro" id="IPR036188">
    <property type="entry name" value="FAD/NAD-bd_sf"/>
</dbReference>
<feature type="domain" description="FAD/NAD(P)-binding" evidence="16">
    <location>
        <begin position="12"/>
        <end position="330"/>
    </location>
</feature>
<evidence type="ECO:0000256" key="5">
    <source>
        <dbReference type="ARBA" id="ARBA00022827"/>
    </source>
</evidence>
<feature type="disulfide bond" description="Redox-active" evidence="13">
    <location>
        <begin position="47"/>
        <end position="52"/>
    </location>
</feature>
<organism evidence="17 18">
    <name type="scientific">Erysipelothrix larvae</name>
    <dbReference type="NCBI Taxonomy" id="1514105"/>
    <lineage>
        <taxon>Bacteria</taxon>
        <taxon>Bacillati</taxon>
        <taxon>Bacillota</taxon>
        <taxon>Erysipelotrichia</taxon>
        <taxon>Erysipelotrichales</taxon>
        <taxon>Erysipelotrichaceae</taxon>
        <taxon>Erysipelothrix</taxon>
    </lineage>
</organism>
<evidence type="ECO:0000256" key="7">
    <source>
        <dbReference type="ARBA" id="ARBA00023027"/>
    </source>
</evidence>
<dbReference type="InterPro" id="IPR001100">
    <property type="entry name" value="Pyr_nuc-diS_OxRdtase"/>
</dbReference>
<dbReference type="NCBIfam" id="TIGR01350">
    <property type="entry name" value="lipoamide_DH"/>
    <property type="match status" value="1"/>
</dbReference>
<dbReference type="PANTHER" id="PTHR22912:SF160">
    <property type="entry name" value="DIHYDROLIPOYL DEHYDROGENASE"/>
    <property type="match status" value="1"/>
</dbReference>
<dbReference type="PIRSF" id="PIRSF000350">
    <property type="entry name" value="Mercury_reductase_MerA"/>
    <property type="match status" value="1"/>
</dbReference>
<dbReference type="Pfam" id="PF07992">
    <property type="entry name" value="Pyr_redox_2"/>
    <property type="match status" value="1"/>
</dbReference>
<feature type="binding site" evidence="12">
    <location>
        <position position="207"/>
    </location>
    <ligand>
        <name>NAD(+)</name>
        <dbReference type="ChEBI" id="CHEBI:57540"/>
    </ligand>
</feature>
<keyword evidence="5 12" id="KW-0274">FAD</keyword>
<dbReference type="AlphaFoldDB" id="A0A0X8GZ52"/>
<dbReference type="PRINTS" id="PR00411">
    <property type="entry name" value="PNDRDTASEI"/>
</dbReference>
<comment type="miscellaneous">
    <text evidence="14">The active site is a redox-active disulfide bond.</text>
</comment>
<evidence type="ECO:0000256" key="12">
    <source>
        <dbReference type="PIRSR" id="PIRSR000350-3"/>
    </source>
</evidence>
<comment type="catalytic activity">
    <reaction evidence="10 14">
        <text>N(6)-[(R)-dihydrolipoyl]-L-lysyl-[protein] + NAD(+) = N(6)-[(R)-lipoyl]-L-lysyl-[protein] + NADH + H(+)</text>
        <dbReference type="Rhea" id="RHEA:15045"/>
        <dbReference type="Rhea" id="RHEA-COMP:10474"/>
        <dbReference type="Rhea" id="RHEA-COMP:10475"/>
        <dbReference type="ChEBI" id="CHEBI:15378"/>
        <dbReference type="ChEBI" id="CHEBI:57540"/>
        <dbReference type="ChEBI" id="CHEBI:57945"/>
        <dbReference type="ChEBI" id="CHEBI:83099"/>
        <dbReference type="ChEBI" id="CHEBI:83100"/>
        <dbReference type="EC" id="1.8.1.4"/>
    </reaction>
</comment>
<dbReference type="Pfam" id="PF02852">
    <property type="entry name" value="Pyr_redox_dim"/>
    <property type="match status" value="1"/>
</dbReference>
<feature type="binding site" evidence="12">
    <location>
        <begin position="184"/>
        <end position="191"/>
    </location>
    <ligand>
        <name>NAD(+)</name>
        <dbReference type="ChEBI" id="CHEBI:57540"/>
    </ligand>
</feature>
<evidence type="ECO:0000256" key="11">
    <source>
        <dbReference type="PIRSR" id="PIRSR000350-2"/>
    </source>
</evidence>
<dbReference type="GO" id="GO:0006103">
    <property type="term" value="P:2-oxoglutarate metabolic process"/>
    <property type="evidence" value="ECO:0007669"/>
    <property type="project" value="TreeGrafter"/>
</dbReference>
<keyword evidence="8" id="KW-1015">Disulfide bond</keyword>
<evidence type="ECO:0000313" key="17">
    <source>
        <dbReference type="EMBL" id="AMC93102.1"/>
    </source>
</evidence>
<feature type="binding site" evidence="12">
    <location>
        <position position="56"/>
    </location>
    <ligand>
        <name>FAD</name>
        <dbReference type="ChEBI" id="CHEBI:57692"/>
    </ligand>
</feature>
<evidence type="ECO:0000256" key="4">
    <source>
        <dbReference type="ARBA" id="ARBA00022630"/>
    </source>
</evidence>
<dbReference type="PANTHER" id="PTHR22912">
    <property type="entry name" value="DISULFIDE OXIDOREDUCTASE"/>
    <property type="match status" value="1"/>
</dbReference>
<dbReference type="SUPFAM" id="SSF51905">
    <property type="entry name" value="FAD/NAD(P)-binding domain"/>
    <property type="match status" value="1"/>
</dbReference>
<dbReference type="InterPro" id="IPR012999">
    <property type="entry name" value="Pyr_OxRdtase_I_AS"/>
</dbReference>
<feature type="active site" description="Proton acceptor" evidence="11">
    <location>
        <position position="447"/>
    </location>
</feature>
<dbReference type="InterPro" id="IPR016156">
    <property type="entry name" value="FAD/NAD-linked_Rdtase_dimer_sf"/>
</dbReference>
<keyword evidence="18" id="KW-1185">Reference proteome</keyword>
<evidence type="ECO:0000256" key="6">
    <source>
        <dbReference type="ARBA" id="ARBA00023002"/>
    </source>
</evidence>
<dbReference type="EMBL" id="CP013213">
    <property type="protein sequence ID" value="AMC93102.1"/>
    <property type="molecule type" value="Genomic_DNA"/>
</dbReference>
<feature type="binding site" evidence="12">
    <location>
        <position position="315"/>
    </location>
    <ligand>
        <name>FAD</name>
        <dbReference type="ChEBI" id="CHEBI:57692"/>
    </ligand>
</feature>
<dbReference type="GO" id="GO:0004148">
    <property type="term" value="F:dihydrolipoyl dehydrogenase (NADH) activity"/>
    <property type="evidence" value="ECO:0007669"/>
    <property type="project" value="UniProtKB-EC"/>
</dbReference>
<keyword evidence="9 14" id="KW-0676">Redox-active center</keyword>
<evidence type="ECO:0000313" key="18">
    <source>
        <dbReference type="Proteomes" id="UP000063781"/>
    </source>
</evidence>
<comment type="similarity">
    <text evidence="1 14">Belongs to the class-I pyridine nucleotide-disulfide oxidoreductase family.</text>
</comment>
<dbReference type="STRING" id="1514105.AOC36_03650"/>
<sequence length="472" mass="50859">MVVGDFAKQTGCLIIGSGPGGYVAAIRASQLGQQVTIVEKDAIGGTCLNVGCIPSKALIQVATDYEKATHSNPYGLKIDGVSLDFKVAQNWKKNEVVRTLTQGIKMLLKKNNVEIVYGSAHFIDNHRVRVMGDEINQTYQFESCIIASGSRPLELPSFKYNESVLDSTRALNLTSIPKSLIIIGGGYIGCELACIYSKLGTHITILEGTAHILPNFSKDLVKYVETALEHKGANIVTHVFAKGVESTQEGCIVSFEKDGHLKKITAEKVLVTIGRQPNTDTIGLEYTDVKVDAKGLIEVDDQGRTSVHHIFAIGDVTFGPQLAHKATYEAKVVASVINGHPGGFDNLVIPKVCYTTPEIAGVGYTLEEATQNGIHAKTAQFPYHANGRSLTMNQTEGFIRIIYNQETLALLGAEIVGAHASELIAELTMALETHLTLEDVALIIHAHPTLSEMIDDAAQIGLGHPIHSVKGV</sequence>
<evidence type="ECO:0000256" key="10">
    <source>
        <dbReference type="ARBA" id="ARBA00049187"/>
    </source>
</evidence>
<proteinExistence type="inferred from homology"/>
<dbReference type="GO" id="GO:0050660">
    <property type="term" value="F:flavin adenine dinucleotide binding"/>
    <property type="evidence" value="ECO:0007669"/>
    <property type="project" value="InterPro"/>
</dbReference>
<dbReference type="SUPFAM" id="SSF55424">
    <property type="entry name" value="FAD/NAD-linked reductases, dimerisation (C-terminal) domain"/>
    <property type="match status" value="1"/>
</dbReference>
<dbReference type="InterPro" id="IPR050151">
    <property type="entry name" value="Class-I_Pyr_Nuc-Dis_Oxidored"/>
</dbReference>
<keyword evidence="12" id="KW-0547">Nucleotide-binding</keyword>
<protein>
    <recommendedName>
        <fullName evidence="3 14">Dihydrolipoyl dehydrogenase</fullName>
        <ecNumber evidence="2 14">1.8.1.4</ecNumber>
    </recommendedName>
</protein>
<evidence type="ECO:0000259" key="16">
    <source>
        <dbReference type="Pfam" id="PF07992"/>
    </source>
</evidence>
<dbReference type="Proteomes" id="UP000063781">
    <property type="component" value="Chromosome"/>
</dbReference>
<keyword evidence="4 14" id="KW-0285">Flavoprotein</keyword>
<dbReference type="Gene3D" id="3.50.50.60">
    <property type="entry name" value="FAD/NAD(P)-binding domain"/>
    <property type="match status" value="2"/>
</dbReference>
<evidence type="ECO:0000256" key="1">
    <source>
        <dbReference type="ARBA" id="ARBA00007532"/>
    </source>
</evidence>
<feature type="binding site" evidence="12">
    <location>
        <position position="274"/>
    </location>
    <ligand>
        <name>NAD(+)</name>
        <dbReference type="ChEBI" id="CHEBI:57540"/>
    </ligand>
</feature>
<gene>
    <name evidence="17" type="ORF">AOC36_03650</name>
</gene>
<evidence type="ECO:0000256" key="9">
    <source>
        <dbReference type="ARBA" id="ARBA00023284"/>
    </source>
</evidence>
<dbReference type="InterPro" id="IPR004099">
    <property type="entry name" value="Pyr_nucl-diS_OxRdtase_dimer"/>
</dbReference>
<dbReference type="EC" id="1.8.1.4" evidence="2 14"/>
<evidence type="ECO:0000256" key="13">
    <source>
        <dbReference type="PIRSR" id="PIRSR000350-4"/>
    </source>
</evidence>
<evidence type="ECO:0000256" key="14">
    <source>
        <dbReference type="RuleBase" id="RU003692"/>
    </source>
</evidence>
<keyword evidence="7 12" id="KW-0520">NAD</keyword>
<comment type="cofactor">
    <cofactor evidence="12 14">
        <name>FAD</name>
        <dbReference type="ChEBI" id="CHEBI:57692"/>
    </cofactor>
    <text evidence="12 14">Binds 1 FAD per subunit.</text>
</comment>
<dbReference type="InterPro" id="IPR023753">
    <property type="entry name" value="FAD/NAD-binding_dom"/>
</dbReference>
<dbReference type="OrthoDB" id="9800167at2"/>
<evidence type="ECO:0000256" key="3">
    <source>
        <dbReference type="ARBA" id="ARBA00016961"/>
    </source>
</evidence>
<dbReference type="RefSeq" id="WP_067631548.1">
    <property type="nucleotide sequence ID" value="NZ_CP013213.1"/>
</dbReference>
<keyword evidence="6 14" id="KW-0560">Oxidoreductase</keyword>
<accession>A0A0X8GZ52</accession>
<evidence type="ECO:0000256" key="2">
    <source>
        <dbReference type="ARBA" id="ARBA00012608"/>
    </source>
</evidence>
<dbReference type="PRINTS" id="PR00368">
    <property type="entry name" value="FADPNR"/>
</dbReference>